<keyword evidence="2" id="KW-0732">Signal</keyword>
<keyword evidence="1" id="KW-0812">Transmembrane</keyword>
<keyword evidence="1" id="KW-1133">Transmembrane helix</keyword>
<evidence type="ECO:0000256" key="1">
    <source>
        <dbReference type="SAM" id="Phobius"/>
    </source>
</evidence>
<organism evidence="3 4">
    <name type="scientific">Fredinandcohnia salidurans</name>
    <dbReference type="NCBI Taxonomy" id="2595041"/>
    <lineage>
        <taxon>Bacteria</taxon>
        <taxon>Bacillati</taxon>
        <taxon>Bacillota</taxon>
        <taxon>Bacilli</taxon>
        <taxon>Bacillales</taxon>
        <taxon>Bacillaceae</taxon>
        <taxon>Fredinandcohnia</taxon>
    </lineage>
</organism>
<dbReference type="RefSeq" id="WP_388034959.1">
    <property type="nucleotide sequence ID" value="NZ_JBHUEK010000005.1"/>
</dbReference>
<sequence>MKYTKGILVIVLLFLIFIGLFPRQASACSCAYPESVKDELNRKTAVFSGKVIKMEDENKRSYIQSSADPIEVLFEVNESWKGVETSQVIVSAARSSASCGYEFELDKEYIVYAYGENDHLETGLCERTALLSEAGEDLAILGQGKAPTEQVDLQDELGNSNLSLYLAISVIFLVIGFLFRKRMKKS</sequence>
<proteinExistence type="predicted"/>
<feature type="chain" id="PRO_5046282514" description="Tissue inhibitor of metalloproteinase" evidence="2">
    <location>
        <begin position="28"/>
        <end position="186"/>
    </location>
</feature>
<dbReference type="Proteomes" id="UP001597227">
    <property type="component" value="Unassembled WGS sequence"/>
</dbReference>
<evidence type="ECO:0008006" key="5">
    <source>
        <dbReference type="Google" id="ProtNLM"/>
    </source>
</evidence>
<feature type="transmembrane region" description="Helical" evidence="1">
    <location>
        <begin position="162"/>
        <end position="179"/>
    </location>
</feature>
<reference evidence="4" key="1">
    <citation type="journal article" date="2019" name="Int. J. Syst. Evol. Microbiol.">
        <title>The Global Catalogue of Microorganisms (GCM) 10K type strain sequencing project: providing services to taxonomists for standard genome sequencing and annotation.</title>
        <authorList>
            <consortium name="The Broad Institute Genomics Platform"/>
            <consortium name="The Broad Institute Genome Sequencing Center for Infectious Disease"/>
            <person name="Wu L."/>
            <person name="Ma J."/>
        </authorList>
    </citation>
    <scope>NUCLEOTIDE SEQUENCE [LARGE SCALE GENOMIC DNA]</scope>
    <source>
        <strain evidence="4">CCUG 15531</strain>
    </source>
</reference>
<feature type="signal peptide" evidence="2">
    <location>
        <begin position="1"/>
        <end position="27"/>
    </location>
</feature>
<dbReference type="EMBL" id="JBHUEK010000005">
    <property type="protein sequence ID" value="MFD1777562.1"/>
    <property type="molecule type" value="Genomic_DNA"/>
</dbReference>
<comment type="caution">
    <text evidence="3">The sequence shown here is derived from an EMBL/GenBank/DDBJ whole genome shotgun (WGS) entry which is preliminary data.</text>
</comment>
<gene>
    <name evidence="3" type="ORF">ACFSFW_02665</name>
</gene>
<keyword evidence="1" id="KW-0472">Membrane</keyword>
<dbReference type="InterPro" id="IPR008993">
    <property type="entry name" value="TIMP-like_OB-fold"/>
</dbReference>
<name>A0ABW4MJT1_9BACI</name>
<accession>A0ABW4MJT1</accession>
<evidence type="ECO:0000313" key="4">
    <source>
        <dbReference type="Proteomes" id="UP001597227"/>
    </source>
</evidence>
<protein>
    <recommendedName>
        <fullName evidence="5">Tissue inhibitor of metalloproteinase</fullName>
    </recommendedName>
</protein>
<keyword evidence="4" id="KW-1185">Reference proteome</keyword>
<evidence type="ECO:0000256" key="2">
    <source>
        <dbReference type="SAM" id="SignalP"/>
    </source>
</evidence>
<dbReference type="Gene3D" id="2.40.50.120">
    <property type="match status" value="1"/>
</dbReference>
<evidence type="ECO:0000313" key="3">
    <source>
        <dbReference type="EMBL" id="MFD1777562.1"/>
    </source>
</evidence>
<dbReference type="SUPFAM" id="SSF50242">
    <property type="entry name" value="TIMP-like"/>
    <property type="match status" value="1"/>
</dbReference>